<feature type="compositionally biased region" description="Basic residues" evidence="1">
    <location>
        <begin position="37"/>
        <end position="46"/>
    </location>
</feature>
<dbReference type="Proteomes" id="UP000326198">
    <property type="component" value="Unassembled WGS sequence"/>
</dbReference>
<dbReference type="EMBL" id="ML736185">
    <property type="protein sequence ID" value="KAE8380136.1"/>
    <property type="molecule type" value="Genomic_DNA"/>
</dbReference>
<evidence type="ECO:0000313" key="3">
    <source>
        <dbReference type="Proteomes" id="UP000326198"/>
    </source>
</evidence>
<proteinExistence type="predicted"/>
<name>A0A5N7BED1_9EURO</name>
<keyword evidence="3" id="KW-1185">Reference proteome</keyword>
<reference evidence="2 3" key="1">
    <citation type="submission" date="2019-04" db="EMBL/GenBank/DDBJ databases">
        <title>Friends and foes A comparative genomics studyof 23 Aspergillus species from section Flavi.</title>
        <authorList>
            <consortium name="DOE Joint Genome Institute"/>
            <person name="Kjaerbolling I."/>
            <person name="Vesth T."/>
            <person name="Frisvad J.C."/>
            <person name="Nybo J.L."/>
            <person name="Theobald S."/>
            <person name="Kildgaard S."/>
            <person name="Isbrandt T."/>
            <person name="Kuo A."/>
            <person name="Sato A."/>
            <person name="Lyhne E.K."/>
            <person name="Kogle M.E."/>
            <person name="Wiebenga A."/>
            <person name="Kun R.S."/>
            <person name="Lubbers R.J."/>
            <person name="Makela M.R."/>
            <person name="Barry K."/>
            <person name="Chovatia M."/>
            <person name="Clum A."/>
            <person name="Daum C."/>
            <person name="Haridas S."/>
            <person name="He G."/>
            <person name="LaButti K."/>
            <person name="Lipzen A."/>
            <person name="Mondo S."/>
            <person name="Riley R."/>
            <person name="Salamov A."/>
            <person name="Simmons B.A."/>
            <person name="Magnuson J.K."/>
            <person name="Henrissat B."/>
            <person name="Mortensen U.H."/>
            <person name="Larsen T.O."/>
            <person name="Devries R.P."/>
            <person name="Grigoriev I.V."/>
            <person name="Machida M."/>
            <person name="Baker S.E."/>
            <person name="Andersen M.R."/>
        </authorList>
    </citation>
    <scope>NUCLEOTIDE SEQUENCE [LARGE SCALE GENOMIC DNA]</scope>
    <source>
        <strain evidence="2 3">IBT 29228</strain>
    </source>
</reference>
<evidence type="ECO:0000256" key="1">
    <source>
        <dbReference type="SAM" id="MobiDB-lite"/>
    </source>
</evidence>
<dbReference type="OrthoDB" id="3944408at2759"/>
<organism evidence="2 3">
    <name type="scientific">Aspergillus bertholletiae</name>
    <dbReference type="NCBI Taxonomy" id="1226010"/>
    <lineage>
        <taxon>Eukaryota</taxon>
        <taxon>Fungi</taxon>
        <taxon>Dikarya</taxon>
        <taxon>Ascomycota</taxon>
        <taxon>Pezizomycotina</taxon>
        <taxon>Eurotiomycetes</taxon>
        <taxon>Eurotiomycetidae</taxon>
        <taxon>Eurotiales</taxon>
        <taxon>Aspergillaceae</taxon>
        <taxon>Aspergillus</taxon>
        <taxon>Aspergillus subgen. Circumdati</taxon>
    </lineage>
</organism>
<feature type="compositionally biased region" description="Low complexity" evidence="1">
    <location>
        <begin position="26"/>
        <end position="36"/>
    </location>
</feature>
<protein>
    <submittedName>
        <fullName evidence="2">Uncharacterized protein</fullName>
    </submittedName>
</protein>
<feature type="region of interest" description="Disordered" evidence="1">
    <location>
        <begin position="1"/>
        <end position="69"/>
    </location>
</feature>
<accession>A0A5N7BED1</accession>
<dbReference type="AlphaFoldDB" id="A0A5N7BED1"/>
<gene>
    <name evidence="2" type="ORF">BDV26DRAFT_258058</name>
</gene>
<sequence length="69" mass="7496">MRWSRLKARIEKEMADGSDNPNAGQPSAASTPSVSPAKKRYVKRKTKSEAEDDGVTENNHGNNPAVEAN</sequence>
<evidence type="ECO:0000313" key="2">
    <source>
        <dbReference type="EMBL" id="KAE8380136.1"/>
    </source>
</evidence>